<dbReference type="Proteomes" id="UP001220395">
    <property type="component" value="Chromosome"/>
</dbReference>
<protein>
    <recommendedName>
        <fullName evidence="3">Flagellar FliJ protein</fullName>
    </recommendedName>
</protein>
<organism evidence="1 2">
    <name type="scientific">Sphingomonas naphthae</name>
    <dbReference type="NCBI Taxonomy" id="1813468"/>
    <lineage>
        <taxon>Bacteria</taxon>
        <taxon>Pseudomonadati</taxon>
        <taxon>Pseudomonadota</taxon>
        <taxon>Alphaproteobacteria</taxon>
        <taxon>Sphingomonadales</taxon>
        <taxon>Sphingomonadaceae</taxon>
        <taxon>Sphingomonas</taxon>
    </lineage>
</organism>
<keyword evidence="2" id="KW-1185">Reference proteome</keyword>
<evidence type="ECO:0008006" key="3">
    <source>
        <dbReference type="Google" id="ProtNLM"/>
    </source>
</evidence>
<accession>A0ABY7TI55</accession>
<evidence type="ECO:0000313" key="1">
    <source>
        <dbReference type="EMBL" id="WCT72902.1"/>
    </source>
</evidence>
<dbReference type="EMBL" id="CP117411">
    <property type="protein sequence ID" value="WCT72902.1"/>
    <property type="molecule type" value="Genomic_DNA"/>
</dbReference>
<reference evidence="1 2" key="1">
    <citation type="submission" date="2023-02" db="EMBL/GenBank/DDBJ databases">
        <title>Genome sequence of Sphingomonas naphthae.</title>
        <authorList>
            <person name="Kim S."/>
            <person name="Heo J."/>
            <person name="Kwon S.-W."/>
        </authorList>
    </citation>
    <scope>NUCLEOTIDE SEQUENCE [LARGE SCALE GENOMIC DNA]</scope>
    <source>
        <strain evidence="1 2">KACC 18716</strain>
    </source>
</reference>
<name>A0ABY7TI55_9SPHN</name>
<gene>
    <name evidence="1" type="ORF">PQ455_14850</name>
</gene>
<sequence>MKALADRRARIVRVRAVQHIQASIAAGEAEQRANDLAESSRRLVALRGGLEFSEGTVQAGALAAQAELAARLEAARAGMADNIAAARAVATTKEGERLAARIRQEGAEKLQQRAVQQLQDSIEARLAAGHRHRLAPKA</sequence>
<dbReference type="RefSeq" id="WP_273686877.1">
    <property type="nucleotide sequence ID" value="NZ_CP117411.1"/>
</dbReference>
<proteinExistence type="predicted"/>
<evidence type="ECO:0000313" key="2">
    <source>
        <dbReference type="Proteomes" id="UP001220395"/>
    </source>
</evidence>